<dbReference type="AlphaFoldDB" id="A0A1A2NKV3"/>
<proteinExistence type="inferred from homology"/>
<organism evidence="3 4">
    <name type="scientific">Mycolicibacter sinensis (strain JDM601)</name>
    <name type="common">Mycobacterium sinense</name>
    <dbReference type="NCBI Taxonomy" id="875328"/>
    <lineage>
        <taxon>Bacteria</taxon>
        <taxon>Bacillati</taxon>
        <taxon>Actinomycetota</taxon>
        <taxon>Actinomycetes</taxon>
        <taxon>Mycobacteriales</taxon>
        <taxon>Mycobacteriaceae</taxon>
        <taxon>Mycolicibacter</taxon>
    </lineage>
</organism>
<dbReference type="InterPro" id="IPR023198">
    <property type="entry name" value="PGP-like_dom2"/>
</dbReference>
<dbReference type="InterPro" id="IPR023214">
    <property type="entry name" value="HAD_sf"/>
</dbReference>
<dbReference type="NCBIfam" id="TIGR01493">
    <property type="entry name" value="HAD-SF-IA-v2"/>
    <property type="match status" value="1"/>
</dbReference>
<dbReference type="PANTHER" id="PTHR43316:SF3">
    <property type="entry name" value="HALOACID DEHALOGENASE, TYPE II (AFU_ORTHOLOGUE AFUA_2G07750)-RELATED"/>
    <property type="match status" value="1"/>
</dbReference>
<dbReference type="NCBIfam" id="TIGR01428">
    <property type="entry name" value="HAD_type_II"/>
    <property type="match status" value="1"/>
</dbReference>
<dbReference type="InterPro" id="IPR051540">
    <property type="entry name" value="S-2-haloacid_dehalogenase"/>
</dbReference>
<comment type="similarity">
    <text evidence="1">Belongs to the HAD-like hydrolase superfamily. S-2-haloalkanoic acid dehalogenase family.</text>
</comment>
<comment type="caution">
    <text evidence="3">The sequence shown here is derived from an EMBL/GenBank/DDBJ whole genome shotgun (WGS) entry which is preliminary data.</text>
</comment>
<dbReference type="Gene3D" id="3.40.50.1000">
    <property type="entry name" value="HAD superfamily/HAD-like"/>
    <property type="match status" value="1"/>
</dbReference>
<dbReference type="InterPro" id="IPR006439">
    <property type="entry name" value="HAD-SF_hydro_IA"/>
</dbReference>
<dbReference type="SUPFAM" id="SSF56784">
    <property type="entry name" value="HAD-like"/>
    <property type="match status" value="1"/>
</dbReference>
<dbReference type="InterPro" id="IPR036412">
    <property type="entry name" value="HAD-like_sf"/>
</dbReference>
<evidence type="ECO:0000256" key="1">
    <source>
        <dbReference type="ARBA" id="ARBA00008106"/>
    </source>
</evidence>
<sequence>MSGIERPAVLVFDVNETLLDIEALEPLFTRLFGRPGVLREWFDQLVLYSMTVTLADCYTDFSSLGQAVFRMLAEVHAVELSASDAAALADALATMPAHPDVVQGLSRLRDDGYRLVALTNSPFYPGRATALETAGLEGLFERRFTVDELRVFKPTTALYRHTAHALGVRPSACMMVAAHAWDTIGAQAAGFSGALITRRGNAPLRVDGVYQPAVIAGDLVGLARQLTQLSET</sequence>
<dbReference type="GO" id="GO:0019120">
    <property type="term" value="F:hydrolase activity, acting on acid halide bonds, in C-halide compounds"/>
    <property type="evidence" value="ECO:0007669"/>
    <property type="project" value="InterPro"/>
</dbReference>
<dbReference type="InterPro" id="IPR006328">
    <property type="entry name" value="2-HAD"/>
</dbReference>
<reference evidence="4" key="1">
    <citation type="submission" date="2016-06" db="EMBL/GenBank/DDBJ databases">
        <authorList>
            <person name="Sutton G."/>
            <person name="Brinkac L."/>
            <person name="Sanka R."/>
            <person name="Adams M."/>
            <person name="Lau E."/>
            <person name="Sam S."/>
            <person name="Sreng N."/>
            <person name="Him V."/>
            <person name="Kerleguer A."/>
            <person name="Cheng S."/>
        </authorList>
    </citation>
    <scope>NUCLEOTIDE SEQUENCE [LARGE SCALE GENOMIC DNA]</scope>
    <source>
        <strain evidence="4">E1876</strain>
    </source>
</reference>
<accession>A0A1A2NKV3</accession>
<dbReference type="SFLD" id="SFLDS00003">
    <property type="entry name" value="Haloacid_Dehalogenase"/>
    <property type="match status" value="1"/>
</dbReference>
<dbReference type="Proteomes" id="UP000093943">
    <property type="component" value="Unassembled WGS sequence"/>
</dbReference>
<keyword evidence="2" id="KW-0378">Hydrolase</keyword>
<dbReference type="PRINTS" id="PR00413">
    <property type="entry name" value="HADHALOGNASE"/>
</dbReference>
<dbReference type="Gene3D" id="1.10.150.240">
    <property type="entry name" value="Putative phosphatase, domain 2"/>
    <property type="match status" value="1"/>
</dbReference>
<dbReference type="Pfam" id="PF00702">
    <property type="entry name" value="Hydrolase"/>
    <property type="match status" value="1"/>
</dbReference>
<evidence type="ECO:0000256" key="2">
    <source>
        <dbReference type="ARBA" id="ARBA00022801"/>
    </source>
</evidence>
<gene>
    <name evidence="3" type="ORF">A5710_18870</name>
</gene>
<evidence type="ECO:0000313" key="4">
    <source>
        <dbReference type="Proteomes" id="UP000093943"/>
    </source>
</evidence>
<dbReference type="CDD" id="cd02588">
    <property type="entry name" value="HAD_L2-DEX"/>
    <property type="match status" value="1"/>
</dbReference>
<dbReference type="PANTHER" id="PTHR43316">
    <property type="entry name" value="HYDROLASE, HALOACID DELAHOGENASE-RELATED"/>
    <property type="match status" value="1"/>
</dbReference>
<protein>
    <submittedName>
        <fullName evidence="3">Haloacid dehalogenase, type II</fullName>
    </submittedName>
</protein>
<dbReference type="SFLD" id="SFLDG01129">
    <property type="entry name" value="C1.5:_HAD__Beta-PGM__Phosphata"/>
    <property type="match status" value="1"/>
</dbReference>
<name>A0A1A2NKV3_MYCSD</name>
<dbReference type="OrthoDB" id="3774052at2"/>
<dbReference type="EMBL" id="LZKG01000062">
    <property type="protein sequence ID" value="OBI31202.1"/>
    <property type="molecule type" value="Genomic_DNA"/>
</dbReference>
<evidence type="ECO:0000313" key="3">
    <source>
        <dbReference type="EMBL" id="OBI31202.1"/>
    </source>
</evidence>